<gene>
    <name evidence="9" type="ORF">EC9_50820</name>
</gene>
<keyword evidence="10" id="KW-1185">Reference proteome</keyword>
<feature type="domain" description="HTTM-like" evidence="8">
    <location>
        <begin position="6"/>
        <end position="265"/>
    </location>
</feature>
<keyword evidence="3 7" id="KW-1133">Transmembrane helix</keyword>
<evidence type="ECO:0000256" key="6">
    <source>
        <dbReference type="ARBA" id="ARBA00023239"/>
    </source>
</evidence>
<dbReference type="Pfam" id="PF22777">
    <property type="entry name" value="VKGC_lumenal_dom"/>
    <property type="match status" value="1"/>
</dbReference>
<organism evidence="9 10">
    <name type="scientific">Rosistilla ulvae</name>
    <dbReference type="NCBI Taxonomy" id="1930277"/>
    <lineage>
        <taxon>Bacteria</taxon>
        <taxon>Pseudomonadati</taxon>
        <taxon>Planctomycetota</taxon>
        <taxon>Planctomycetia</taxon>
        <taxon>Pirellulales</taxon>
        <taxon>Pirellulaceae</taxon>
        <taxon>Rosistilla</taxon>
    </lineage>
</organism>
<dbReference type="Pfam" id="PF05090">
    <property type="entry name" value="HTTM"/>
    <property type="match status" value="1"/>
</dbReference>
<evidence type="ECO:0000256" key="7">
    <source>
        <dbReference type="SAM" id="Phobius"/>
    </source>
</evidence>
<evidence type="ECO:0000256" key="5">
    <source>
        <dbReference type="ARBA" id="ARBA00023157"/>
    </source>
</evidence>
<evidence type="ECO:0000256" key="4">
    <source>
        <dbReference type="ARBA" id="ARBA00023136"/>
    </source>
</evidence>
<dbReference type="PANTHER" id="PTHR12639">
    <property type="entry name" value="VITAMIN K-DEPENDENT GAMMA-CARBOXYLASE"/>
    <property type="match status" value="1"/>
</dbReference>
<dbReference type="InterPro" id="IPR011020">
    <property type="entry name" value="HTTM-like"/>
</dbReference>
<dbReference type="PANTHER" id="PTHR12639:SF7">
    <property type="entry name" value="HTTM DOMAIN-CONTAINING PROTEIN"/>
    <property type="match status" value="1"/>
</dbReference>
<keyword evidence="6" id="KW-0456">Lyase</keyword>
<evidence type="ECO:0000313" key="10">
    <source>
        <dbReference type="Proteomes" id="UP000319557"/>
    </source>
</evidence>
<dbReference type="Proteomes" id="UP000319557">
    <property type="component" value="Chromosome"/>
</dbReference>
<keyword evidence="4 7" id="KW-0472">Membrane</keyword>
<dbReference type="GO" id="GO:0012505">
    <property type="term" value="C:endomembrane system"/>
    <property type="evidence" value="ECO:0007669"/>
    <property type="project" value="UniProtKB-SubCell"/>
</dbReference>
<dbReference type="SMART" id="SM00752">
    <property type="entry name" value="HTTM"/>
    <property type="match status" value="1"/>
</dbReference>
<feature type="transmembrane region" description="Helical" evidence="7">
    <location>
        <begin position="111"/>
        <end position="128"/>
    </location>
</feature>
<dbReference type="KEGG" id="ruv:EC9_50820"/>
<sequence>MVGRLFSPQSIAPLVLFRIFFGGMMLYHLYCMTIDHWIHFFYVLPDFHFTYPGFEWVKPWPGDGMYYHVAVMGIAAAGITVGLFYRCSAVAFFLGYTHLFLIEKALYQNHCYLICLLSGLMIVIPAHRAGSLDAYFGIVRQSNAAPTWALWLLRLQLGIPYFYGGLAKLNYDWLHSQPLTLWLARRHDAPLVGSLLTNEQAPFLFSYGGILLDLLIVPALLWRPTRPLAYLAALCFHLMNALLWDIGIFPWFMIGATLIFFPAESLRKLFRFPPIDVQSDPPPRSTTRLQKLQLAGLALFCSWQLLLPFRHYLYPGDVSWSEEGHHFAWHMMLREKDVGIRFYVVDPSSGERGLIRVEDFLNERQLSRMGKDADMVIDFVHHVRDHYLELQDRKLEIYVLNLAALNGRKAQLLMDPTIDYAAVERQWAPQPWIVPLSEPFRSEGWTAPLDQWETVLDLDLPAVMQIRPQVQRRRTDKP</sequence>
<evidence type="ECO:0000313" key="9">
    <source>
        <dbReference type="EMBL" id="QDS90864.1"/>
    </source>
</evidence>
<proteinExistence type="predicted"/>
<comment type="subcellular location">
    <subcellularLocation>
        <location evidence="1">Endomembrane system</location>
        <topology evidence="1">Multi-pass membrane protein</topology>
    </subcellularLocation>
</comment>
<reference evidence="9 10" key="1">
    <citation type="submission" date="2019-02" db="EMBL/GenBank/DDBJ databases">
        <title>Deep-cultivation of Planctomycetes and their phenomic and genomic characterization uncovers novel biology.</title>
        <authorList>
            <person name="Wiegand S."/>
            <person name="Jogler M."/>
            <person name="Boedeker C."/>
            <person name="Pinto D."/>
            <person name="Vollmers J."/>
            <person name="Rivas-Marin E."/>
            <person name="Kohn T."/>
            <person name="Peeters S.H."/>
            <person name="Heuer A."/>
            <person name="Rast P."/>
            <person name="Oberbeckmann S."/>
            <person name="Bunk B."/>
            <person name="Jeske O."/>
            <person name="Meyerdierks A."/>
            <person name="Storesund J.E."/>
            <person name="Kallscheuer N."/>
            <person name="Luecker S."/>
            <person name="Lage O.M."/>
            <person name="Pohl T."/>
            <person name="Merkel B.J."/>
            <person name="Hornburger P."/>
            <person name="Mueller R.-W."/>
            <person name="Bruemmer F."/>
            <person name="Labrenz M."/>
            <person name="Spormann A.M."/>
            <person name="Op den Camp H."/>
            <person name="Overmann J."/>
            <person name="Amann R."/>
            <person name="Jetten M.S.M."/>
            <person name="Mascher T."/>
            <person name="Medema M.H."/>
            <person name="Devos D.P."/>
            <person name="Kaster A.-K."/>
            <person name="Ovreas L."/>
            <person name="Rohde M."/>
            <person name="Galperin M.Y."/>
            <person name="Jogler C."/>
        </authorList>
    </citation>
    <scope>NUCLEOTIDE SEQUENCE [LARGE SCALE GENOMIC DNA]</scope>
    <source>
        <strain evidence="9 10">EC9</strain>
    </source>
</reference>
<dbReference type="GO" id="GO:0008488">
    <property type="term" value="F:gamma-glutamyl carboxylase activity"/>
    <property type="evidence" value="ECO:0007669"/>
    <property type="project" value="InterPro"/>
</dbReference>
<feature type="transmembrane region" description="Helical" evidence="7">
    <location>
        <begin position="204"/>
        <end position="222"/>
    </location>
</feature>
<dbReference type="GO" id="GO:0019842">
    <property type="term" value="F:vitamin binding"/>
    <property type="evidence" value="ECO:0007669"/>
    <property type="project" value="TreeGrafter"/>
</dbReference>
<evidence type="ECO:0000259" key="8">
    <source>
        <dbReference type="SMART" id="SM00752"/>
    </source>
</evidence>
<name>A0A517M7K0_9BACT</name>
<evidence type="ECO:0000256" key="3">
    <source>
        <dbReference type="ARBA" id="ARBA00022989"/>
    </source>
</evidence>
<dbReference type="InterPro" id="IPR053934">
    <property type="entry name" value="HTTM_dom"/>
</dbReference>
<evidence type="ECO:0000256" key="2">
    <source>
        <dbReference type="ARBA" id="ARBA00022692"/>
    </source>
</evidence>
<dbReference type="InterPro" id="IPR053935">
    <property type="entry name" value="VKGC_lumenal_dom"/>
</dbReference>
<accession>A0A517M7K0</accession>
<feature type="transmembrane region" description="Helical" evidence="7">
    <location>
        <begin position="228"/>
        <end position="261"/>
    </location>
</feature>
<feature type="transmembrane region" description="Helical" evidence="7">
    <location>
        <begin position="12"/>
        <end position="30"/>
    </location>
</feature>
<protein>
    <submittedName>
        <fullName evidence="9">Vitamin K-dependent gamma-carboxylase</fullName>
    </submittedName>
</protein>
<keyword evidence="2 7" id="KW-0812">Transmembrane</keyword>
<dbReference type="EMBL" id="CP036261">
    <property type="protein sequence ID" value="QDS90864.1"/>
    <property type="molecule type" value="Genomic_DNA"/>
</dbReference>
<evidence type="ECO:0000256" key="1">
    <source>
        <dbReference type="ARBA" id="ARBA00004127"/>
    </source>
</evidence>
<dbReference type="InterPro" id="IPR007782">
    <property type="entry name" value="VKG_COase"/>
</dbReference>
<feature type="transmembrane region" description="Helical" evidence="7">
    <location>
        <begin position="66"/>
        <end position="99"/>
    </location>
</feature>
<dbReference type="AlphaFoldDB" id="A0A517M7K0"/>
<keyword evidence="5" id="KW-1015">Disulfide bond</keyword>